<reference evidence="1" key="2">
    <citation type="submission" date="2021-04" db="EMBL/GenBank/DDBJ databases">
        <authorList>
            <person name="Gilroy R."/>
        </authorList>
    </citation>
    <scope>NUCLEOTIDE SEQUENCE</scope>
    <source>
        <strain evidence="1">CHK156-179</strain>
    </source>
</reference>
<organism evidence="1 2">
    <name type="scientific">Candidatus Gallimonas gallistercoris</name>
    <dbReference type="NCBI Taxonomy" id="2838602"/>
    <lineage>
        <taxon>Bacteria</taxon>
        <taxon>Bacillati</taxon>
        <taxon>Bacillota</taxon>
        <taxon>Clostridia</taxon>
        <taxon>Candidatus Gallimonas</taxon>
    </lineage>
</organism>
<dbReference type="PANTHER" id="PTHR10443:SF12">
    <property type="entry name" value="DIPEPTIDASE"/>
    <property type="match status" value="1"/>
</dbReference>
<proteinExistence type="predicted"/>
<keyword evidence="1" id="KW-0378">Hydrolase</keyword>
<dbReference type="Pfam" id="PF01244">
    <property type="entry name" value="Peptidase_M19"/>
    <property type="match status" value="1"/>
</dbReference>
<sequence>MKYRYCDMHCDTLTAEGNLQATFERHKAGGCYLQCFAAFLFQPDGSLYRRALSAFDKFDGWCKEYGLNRVGRFSDLKENAVNAVLTVEEGAAIEGDLKKLDEFYARGVRMMTLTWNFANRLGYSNLSDYTGADALPNAREGARGLTEFGVFVVEHMKELHMIVDVSHGSDALVRDVKEVLHDTPFVASHSDAASVFDCPRNLRDEEIRTIAESGGVIGLNFCADFLSEDKSKEGQRAAALAHAKAILNAGGEDVLALGSDFDGIPENAFLRSPADVPQLLADFEKAFGARVTEKIAKDNFLRVFRTVCG</sequence>
<dbReference type="GO" id="GO:0070573">
    <property type="term" value="F:metallodipeptidase activity"/>
    <property type="evidence" value="ECO:0007669"/>
    <property type="project" value="InterPro"/>
</dbReference>
<dbReference type="InterPro" id="IPR008257">
    <property type="entry name" value="Pept_M19"/>
</dbReference>
<dbReference type="Gene3D" id="3.20.20.140">
    <property type="entry name" value="Metal-dependent hydrolases"/>
    <property type="match status" value="1"/>
</dbReference>
<dbReference type="SUPFAM" id="SSF51556">
    <property type="entry name" value="Metallo-dependent hydrolases"/>
    <property type="match status" value="1"/>
</dbReference>
<dbReference type="PANTHER" id="PTHR10443">
    <property type="entry name" value="MICROSOMAL DIPEPTIDASE"/>
    <property type="match status" value="1"/>
</dbReference>
<comment type="caution">
    <text evidence="1">The sequence shown here is derived from an EMBL/GenBank/DDBJ whole genome shotgun (WGS) entry which is preliminary data.</text>
</comment>
<dbReference type="PROSITE" id="PS51365">
    <property type="entry name" value="RENAL_DIPEPTIDASE_2"/>
    <property type="match status" value="1"/>
</dbReference>
<accession>A0A9D2H220</accession>
<dbReference type="InterPro" id="IPR032466">
    <property type="entry name" value="Metal_Hydrolase"/>
</dbReference>
<dbReference type="AlphaFoldDB" id="A0A9D2H220"/>
<dbReference type="Proteomes" id="UP000824221">
    <property type="component" value="Unassembled WGS sequence"/>
</dbReference>
<dbReference type="EC" id="3.4.13.-" evidence="1"/>
<dbReference type="GO" id="GO:0006508">
    <property type="term" value="P:proteolysis"/>
    <property type="evidence" value="ECO:0007669"/>
    <property type="project" value="InterPro"/>
</dbReference>
<evidence type="ECO:0000313" key="1">
    <source>
        <dbReference type="EMBL" id="HJA03178.1"/>
    </source>
</evidence>
<evidence type="ECO:0000313" key="2">
    <source>
        <dbReference type="Proteomes" id="UP000824221"/>
    </source>
</evidence>
<keyword evidence="1" id="KW-0645">Protease</keyword>
<name>A0A9D2H220_9FIRM</name>
<reference evidence="1" key="1">
    <citation type="journal article" date="2021" name="PeerJ">
        <title>Extensive microbial diversity within the chicken gut microbiome revealed by metagenomics and culture.</title>
        <authorList>
            <person name="Gilroy R."/>
            <person name="Ravi A."/>
            <person name="Getino M."/>
            <person name="Pursley I."/>
            <person name="Horton D.L."/>
            <person name="Alikhan N.F."/>
            <person name="Baker D."/>
            <person name="Gharbi K."/>
            <person name="Hall N."/>
            <person name="Watson M."/>
            <person name="Adriaenssens E.M."/>
            <person name="Foster-Nyarko E."/>
            <person name="Jarju S."/>
            <person name="Secka A."/>
            <person name="Antonio M."/>
            <person name="Oren A."/>
            <person name="Chaudhuri R.R."/>
            <person name="La Ragione R."/>
            <person name="Hildebrand F."/>
            <person name="Pallen M.J."/>
        </authorList>
    </citation>
    <scope>NUCLEOTIDE SEQUENCE</scope>
    <source>
        <strain evidence="1">CHK156-179</strain>
    </source>
</reference>
<protein>
    <submittedName>
        <fullName evidence="1">Membrane dipeptidase</fullName>
        <ecNumber evidence="1">3.4.13.-</ecNumber>
    </submittedName>
</protein>
<keyword evidence="1" id="KW-0224">Dipeptidase</keyword>
<gene>
    <name evidence="1" type="ORF">H9797_07380</name>
</gene>
<dbReference type="EMBL" id="DXAJ01000110">
    <property type="protein sequence ID" value="HJA03178.1"/>
    <property type="molecule type" value="Genomic_DNA"/>
</dbReference>